<feature type="region of interest" description="Disordered" evidence="1">
    <location>
        <begin position="143"/>
        <end position="218"/>
    </location>
</feature>
<keyword evidence="2" id="KW-0812">Transmembrane</keyword>
<gene>
    <name evidence="3" type="ORF">BJ972_002658</name>
    <name evidence="4" type="ORF">ESP50_00475</name>
</gene>
<feature type="compositionally biased region" description="Low complexity" evidence="1">
    <location>
        <begin position="93"/>
        <end position="104"/>
    </location>
</feature>
<feature type="compositionally biased region" description="Low complexity" evidence="1">
    <location>
        <begin position="143"/>
        <end position="188"/>
    </location>
</feature>
<dbReference type="EMBL" id="SDPM01000001">
    <property type="protein sequence ID" value="RXZ87717.1"/>
    <property type="molecule type" value="Genomic_DNA"/>
</dbReference>
<accession>A0A4Q2M8L9</accession>
<keyword evidence="2" id="KW-1133">Transmembrane helix</keyword>
<evidence type="ECO:0000313" key="6">
    <source>
        <dbReference type="Proteomes" id="UP000581087"/>
    </source>
</evidence>
<feature type="transmembrane region" description="Helical" evidence="2">
    <location>
        <begin position="329"/>
        <end position="348"/>
    </location>
</feature>
<evidence type="ECO:0000313" key="3">
    <source>
        <dbReference type="EMBL" id="NYD68139.1"/>
    </source>
</evidence>
<evidence type="ECO:0008006" key="7">
    <source>
        <dbReference type="Google" id="ProtNLM"/>
    </source>
</evidence>
<dbReference type="EMBL" id="JACCBI010000001">
    <property type="protein sequence ID" value="NYD68139.1"/>
    <property type="molecule type" value="Genomic_DNA"/>
</dbReference>
<name>A0A4Q2M8L9_9MICO</name>
<keyword evidence="2" id="KW-0472">Membrane</keyword>
<reference evidence="4 5" key="1">
    <citation type="submission" date="2019-01" db="EMBL/GenBank/DDBJ databases">
        <title>Agromyces.</title>
        <authorList>
            <person name="Li J."/>
        </authorList>
    </citation>
    <scope>NUCLEOTIDE SEQUENCE [LARGE SCALE GENOMIC DNA]</scope>
    <source>
        <strain evidence="4 5">DSM 23870</strain>
    </source>
</reference>
<proteinExistence type="predicted"/>
<evidence type="ECO:0000313" key="5">
    <source>
        <dbReference type="Proteomes" id="UP000292686"/>
    </source>
</evidence>
<keyword evidence="5" id="KW-1185">Reference proteome</keyword>
<feature type="compositionally biased region" description="Polar residues" evidence="1">
    <location>
        <begin position="197"/>
        <end position="207"/>
    </location>
</feature>
<dbReference type="Proteomes" id="UP000292686">
    <property type="component" value="Unassembled WGS sequence"/>
</dbReference>
<reference evidence="3 6" key="2">
    <citation type="submission" date="2020-07" db="EMBL/GenBank/DDBJ databases">
        <title>Sequencing the genomes of 1000 actinobacteria strains.</title>
        <authorList>
            <person name="Klenk H.-P."/>
        </authorList>
    </citation>
    <scope>NUCLEOTIDE SEQUENCE [LARGE SCALE GENOMIC DNA]</scope>
    <source>
        <strain evidence="3 6">DSM 23870</strain>
    </source>
</reference>
<feature type="region of interest" description="Disordered" evidence="1">
    <location>
        <begin position="295"/>
        <end position="319"/>
    </location>
</feature>
<organism evidence="4 5">
    <name type="scientific">Agromyces atrinae</name>
    <dbReference type="NCBI Taxonomy" id="592376"/>
    <lineage>
        <taxon>Bacteria</taxon>
        <taxon>Bacillati</taxon>
        <taxon>Actinomycetota</taxon>
        <taxon>Actinomycetes</taxon>
        <taxon>Micrococcales</taxon>
        <taxon>Microbacteriaceae</taxon>
        <taxon>Agromyces</taxon>
    </lineage>
</organism>
<evidence type="ECO:0000256" key="1">
    <source>
        <dbReference type="SAM" id="MobiDB-lite"/>
    </source>
</evidence>
<feature type="region of interest" description="Disordered" evidence="1">
    <location>
        <begin position="1"/>
        <end position="131"/>
    </location>
</feature>
<feature type="compositionally biased region" description="Gly residues" evidence="1">
    <location>
        <begin position="1"/>
        <end position="12"/>
    </location>
</feature>
<dbReference type="Proteomes" id="UP000581087">
    <property type="component" value="Unassembled WGS sequence"/>
</dbReference>
<protein>
    <recommendedName>
        <fullName evidence="7">Septum formation-related domain-containing protein</fullName>
    </recommendedName>
</protein>
<dbReference type="RefSeq" id="WP_129171982.1">
    <property type="nucleotide sequence ID" value="NZ_JACCBI010000001.1"/>
</dbReference>
<dbReference type="OrthoDB" id="5112895at2"/>
<sequence>MSDDTGGTGENGGPNDSEWLLNQLGGDRPRRARRKAEDAAERPTTGEPGSDADAEPVVPEWFAPTTGETAEAPRVRTIFDPPAPLDHDEPEVPESAPAAEVSEPTTEATFELDESESPAATGFSWNLAPDPTAPDPALAVAAAAASAEAPAADPVSAAAPDAASDVTPPAEPELPVVTEPEPALEPTVDPAVDPETEAQQTAETVDVSNDPDVGDDLGYWFAEPVSAATVVADEPPATELMDIADVPTPAADAAPTEAVAAEPAPTEAMDRADIPTPLVVPPAAVIPAAVVAADAEPAPGPRRTADPGPKPPRVSAEAATPAVRRRRTIIIVIAIVAALAVLAGLFFIGTRIPGWFGSAPAPVVTSAPPTETATPEPTAPQPAGVHAWDQLFGGECVDPFLTPWAEDFTVVDCAAPHAAQLVYRGAFDETPEAAFPGEAELASQINVLCTAAGVIDLAAASGYPDLQVQGSFPVTEEQWTDGQRNYYCFVNRSSGEPLSATVAGPGPAPAA</sequence>
<comment type="caution">
    <text evidence="4">The sequence shown here is derived from an EMBL/GenBank/DDBJ whole genome shotgun (WGS) entry which is preliminary data.</text>
</comment>
<evidence type="ECO:0000256" key="2">
    <source>
        <dbReference type="SAM" id="Phobius"/>
    </source>
</evidence>
<evidence type="ECO:0000313" key="4">
    <source>
        <dbReference type="EMBL" id="RXZ87717.1"/>
    </source>
</evidence>
<dbReference type="AlphaFoldDB" id="A0A4Q2M8L9"/>